<dbReference type="Proteomes" id="UP000028486">
    <property type="component" value="Chromosome"/>
</dbReference>
<dbReference type="PANTHER" id="PTHR35866">
    <property type="entry name" value="PUTATIVE-RELATED"/>
    <property type="match status" value="1"/>
</dbReference>
<name>A0A076F9H1_9BACT</name>
<dbReference type="InterPro" id="IPR005358">
    <property type="entry name" value="Puta_zinc/iron-chelating_dom"/>
</dbReference>
<evidence type="ECO:0000313" key="1">
    <source>
        <dbReference type="EMBL" id="AII14656.1"/>
    </source>
</evidence>
<dbReference type="Pfam" id="PF03692">
    <property type="entry name" value="CxxCxxCC"/>
    <property type="match status" value="1"/>
</dbReference>
<dbReference type="EMBL" id="CP009043">
    <property type="protein sequence ID" value="AII14656.1"/>
    <property type="molecule type" value="Genomic_DNA"/>
</dbReference>
<dbReference type="RefSeq" id="WP_038454016.1">
    <property type="nucleotide sequence ID" value="NZ_CP009043.1"/>
</dbReference>
<evidence type="ECO:0000313" key="2">
    <source>
        <dbReference type="Proteomes" id="UP000028486"/>
    </source>
</evidence>
<dbReference type="PATRIC" id="fig|1244531.5.peg.812"/>
<dbReference type="KEGG" id="caj:CIG1485E_0814"/>
<gene>
    <name evidence="1" type="ORF">CIG1485E_0814</name>
</gene>
<protein>
    <submittedName>
        <fullName evidence="1">Uncharacterized protein</fullName>
    </submittedName>
</protein>
<dbReference type="PANTHER" id="PTHR35866:SF1">
    <property type="entry name" value="YKGJ FAMILY CYSTEINE CLUSTER PROTEIN"/>
    <property type="match status" value="1"/>
</dbReference>
<accession>A0A076F9H1</accession>
<dbReference type="STRING" id="1244531.CIG2463D_0814"/>
<sequence>MLKEDGFSYCFDPQKCQSCGGKCCTGENGYIWIDEDEMSKLSRYLDLDIANFKSIFTYQVGVRFSLKEKEYNGGFACVFFNEKDLNCGIYEYRPKQCKTFPFWNYFKKNYNELEKECIGVKQL</sequence>
<organism evidence="1 2">
    <name type="scientific">Campylobacter iguaniorum</name>
    <dbReference type="NCBI Taxonomy" id="1244531"/>
    <lineage>
        <taxon>Bacteria</taxon>
        <taxon>Pseudomonadati</taxon>
        <taxon>Campylobacterota</taxon>
        <taxon>Epsilonproteobacteria</taxon>
        <taxon>Campylobacterales</taxon>
        <taxon>Campylobacteraceae</taxon>
        <taxon>Campylobacter</taxon>
    </lineage>
</organism>
<proteinExistence type="predicted"/>
<keyword evidence="2" id="KW-1185">Reference proteome</keyword>
<reference evidence="2" key="1">
    <citation type="journal article" date="2014" name="Genome Announc.">
        <title>Complete Genome Sequence of Campylobacter iguaniorum Strain 1485ET, Isolated from a Bearded Dragon (Pogona vitticeps).</title>
        <authorList>
            <person name="Gilbert M.J."/>
            <person name="Miller W.G."/>
            <person name="Yee E."/>
            <person name="Kik M."/>
            <person name="Wagenaar J.A."/>
            <person name="Duim B."/>
        </authorList>
    </citation>
    <scope>NUCLEOTIDE SEQUENCE [LARGE SCALE GENOMIC DNA]</scope>
    <source>
        <strain evidence="2">1485E</strain>
    </source>
</reference>
<dbReference type="AlphaFoldDB" id="A0A076F9H1"/>
<dbReference type="eggNOG" id="COG0727">
    <property type="taxonomic scope" value="Bacteria"/>
</dbReference>
<dbReference type="HOGENOM" id="CLU_125010_1_0_7"/>
<dbReference type="OrthoDB" id="9810361at2"/>